<proteinExistence type="predicted"/>
<organism evidence="1">
    <name type="scientific">Podoviridae sp. ct53O25</name>
    <dbReference type="NCBI Taxonomy" id="2826539"/>
    <lineage>
        <taxon>Viruses</taxon>
        <taxon>Duplodnaviria</taxon>
        <taxon>Heunggongvirae</taxon>
        <taxon>Uroviricota</taxon>
        <taxon>Caudoviricetes</taxon>
    </lineage>
</organism>
<sequence length="267" mass="28114">MACGGCGSIRGMTKPEVANYIQELIDKHKLQGGLNDCEGSFLPQGAKVVLCDKLADLICDLIKTEKVCFPTVESLAYDADTETLTLTFGGKDYTTHIRVQGSTITGSGTRGVYTIYQDGKEVVTIDTGVQDVKVENGKLKVSKSGGVEKEYDFPTPVATTLTDNNNGTGSVAYGDTTINVVTKPTVAKDNNDGTITVTNSDNSTVTFKKGECADIRVVNAFGDLELGFIHSQGCENASGAYEDVDALLPAVAETPVATPTPVGNAPQ</sequence>
<evidence type="ECO:0000313" key="1">
    <source>
        <dbReference type="EMBL" id="DAD79625.1"/>
    </source>
</evidence>
<name>A0A8S5MB94_9CAUD</name>
<protein>
    <submittedName>
        <fullName evidence="1">Uncharacterized protein</fullName>
    </submittedName>
</protein>
<accession>A0A8S5MB94</accession>
<dbReference type="EMBL" id="BK014869">
    <property type="protein sequence ID" value="DAD79625.1"/>
    <property type="molecule type" value="Genomic_DNA"/>
</dbReference>
<reference evidence="1" key="1">
    <citation type="journal article" date="2021" name="Proc. Natl. Acad. Sci. U.S.A.">
        <title>A Catalog of Tens of Thousands of Viruses from Human Metagenomes Reveals Hidden Associations with Chronic Diseases.</title>
        <authorList>
            <person name="Tisza M.J."/>
            <person name="Buck C.B."/>
        </authorList>
    </citation>
    <scope>NUCLEOTIDE SEQUENCE</scope>
    <source>
        <strain evidence="1">Ct53O25</strain>
    </source>
</reference>